<dbReference type="KEGG" id="mbry:B1812_09035"/>
<protein>
    <submittedName>
        <fullName evidence="1">Uncharacterized protein</fullName>
    </submittedName>
</protein>
<evidence type="ECO:0000313" key="2">
    <source>
        <dbReference type="Proteomes" id="UP000193978"/>
    </source>
</evidence>
<keyword evidence="2" id="KW-1185">Reference proteome</keyword>
<gene>
    <name evidence="1" type="ORF">B1812_09035</name>
</gene>
<name>A0A1W6MUG3_9HYPH</name>
<reference evidence="1 2" key="1">
    <citation type="submission" date="2017-02" db="EMBL/GenBank/DDBJ databases">
        <authorList>
            <person name="Peterson S.W."/>
        </authorList>
    </citation>
    <scope>NUCLEOTIDE SEQUENCE [LARGE SCALE GENOMIC DNA]</scope>
    <source>
        <strain evidence="1 2">S285</strain>
    </source>
</reference>
<proteinExistence type="predicted"/>
<organism evidence="1 2">
    <name type="scientific">Methylocystis bryophila</name>
    <dbReference type="NCBI Taxonomy" id="655015"/>
    <lineage>
        <taxon>Bacteria</taxon>
        <taxon>Pseudomonadati</taxon>
        <taxon>Pseudomonadota</taxon>
        <taxon>Alphaproteobacteria</taxon>
        <taxon>Hyphomicrobiales</taxon>
        <taxon>Methylocystaceae</taxon>
        <taxon>Methylocystis</taxon>
    </lineage>
</organism>
<dbReference type="Proteomes" id="UP000193978">
    <property type="component" value="Chromosome"/>
</dbReference>
<evidence type="ECO:0000313" key="1">
    <source>
        <dbReference type="EMBL" id="ARN81202.1"/>
    </source>
</evidence>
<accession>A0A1W6MUG3</accession>
<dbReference type="EMBL" id="CP019948">
    <property type="protein sequence ID" value="ARN81202.1"/>
    <property type="molecule type" value="Genomic_DNA"/>
</dbReference>
<dbReference type="AlphaFoldDB" id="A0A1W6MUG3"/>
<sequence>MHPGLATLLPFDTRTSTWRSFATISSGVGLFLRITVLLFLSEDILQGGPVLWGGDQIDGQT</sequence>